<dbReference type="PROSITE" id="PS01185">
    <property type="entry name" value="CTCK_1"/>
    <property type="match status" value="1"/>
</dbReference>
<keyword evidence="2" id="KW-0964">Secreted</keyword>
<evidence type="ECO:0000256" key="3">
    <source>
        <dbReference type="ARBA" id="ARBA00023157"/>
    </source>
</evidence>
<evidence type="ECO:0000256" key="1">
    <source>
        <dbReference type="ARBA" id="ARBA00004613"/>
    </source>
</evidence>
<organism evidence="6 7">
    <name type="scientific">Lingula anatina</name>
    <name type="common">Brachiopod</name>
    <name type="synonym">Lingula unguis</name>
    <dbReference type="NCBI Taxonomy" id="7574"/>
    <lineage>
        <taxon>Eukaryota</taxon>
        <taxon>Metazoa</taxon>
        <taxon>Spiralia</taxon>
        <taxon>Lophotrochozoa</taxon>
        <taxon>Brachiopoda</taxon>
        <taxon>Linguliformea</taxon>
        <taxon>Lingulata</taxon>
        <taxon>Lingulida</taxon>
        <taxon>Linguloidea</taxon>
        <taxon>Lingulidae</taxon>
        <taxon>Lingula</taxon>
    </lineage>
</organism>
<evidence type="ECO:0000313" key="6">
    <source>
        <dbReference type="Proteomes" id="UP000085678"/>
    </source>
</evidence>
<dbReference type="OrthoDB" id="6262482at2759"/>
<accession>A0A1S3I9I7</accession>
<reference evidence="7" key="1">
    <citation type="submission" date="2025-08" db="UniProtKB">
        <authorList>
            <consortium name="RefSeq"/>
        </authorList>
    </citation>
    <scope>IDENTIFICATION</scope>
    <source>
        <tissue evidence="7">Gonads</tissue>
    </source>
</reference>
<dbReference type="InterPro" id="IPR006207">
    <property type="entry name" value="Cys_knot_C"/>
</dbReference>
<feature type="disulfide bond" evidence="4">
    <location>
        <begin position="264"/>
        <end position="316"/>
    </location>
</feature>
<dbReference type="KEGG" id="lak:106161592"/>
<comment type="caution">
    <text evidence="4">Lacks conserved residue(s) required for the propagation of feature annotation.</text>
</comment>
<gene>
    <name evidence="7" type="primary">LOC106161592</name>
</gene>
<feature type="domain" description="CTCK" evidence="5">
    <location>
        <begin position="220"/>
        <end position="320"/>
    </location>
</feature>
<dbReference type="Gene3D" id="2.10.90.10">
    <property type="entry name" value="Cystine-knot cytokines"/>
    <property type="match status" value="1"/>
</dbReference>
<dbReference type="GO" id="GO:0005576">
    <property type="term" value="C:extracellular region"/>
    <property type="evidence" value="ECO:0007669"/>
    <property type="project" value="UniProtKB-SubCell"/>
</dbReference>
<dbReference type="Pfam" id="PF00007">
    <property type="entry name" value="Cys_knot"/>
    <property type="match status" value="1"/>
</dbReference>
<sequence length="323" mass="34908">MCPKTNFACAAPMSAYLAKNDECCPTYECKCPPLKDCPPSPAPTCRPGFIAKSVADECGCLKYEVDCVVPENKCKFTMASGEVKIYEIGQTWKVPGKPCESYECVAGTPATVQRQVTSCETKCALGYQYKPEIGKCCGKCVPVGCVVNGTVYKNGEAVPATEACTTATCFVDTMYGSSVSTSQIRCKNSIELPVCKKGEAQRVPGACCDHCRPAAPTKECAPCVARLVFTRAEDTVGYFRTSINGQICENKGQLADLRECSGYCSSAFKYFAVMNKYQNDCQCCQAQTTEKRVVELTCMDGSKVTREYDVPTSCGCGTCTGRR</sequence>
<proteinExistence type="predicted"/>
<dbReference type="SMART" id="SM00214">
    <property type="entry name" value="VWC"/>
    <property type="match status" value="2"/>
</dbReference>
<protein>
    <submittedName>
        <fullName evidence="7">von Willebrand factor-like</fullName>
    </submittedName>
</protein>
<dbReference type="PROSITE" id="PS01225">
    <property type="entry name" value="CTCK_2"/>
    <property type="match status" value="1"/>
</dbReference>
<keyword evidence="6" id="KW-1185">Reference proteome</keyword>
<evidence type="ECO:0000313" key="7">
    <source>
        <dbReference type="RefSeq" id="XP_013394049.1"/>
    </source>
</evidence>
<dbReference type="RefSeq" id="XP_013394049.1">
    <property type="nucleotide sequence ID" value="XM_013538595.1"/>
</dbReference>
<feature type="disulfide bond" evidence="4">
    <location>
        <begin position="260"/>
        <end position="314"/>
    </location>
</feature>
<dbReference type="GeneID" id="106161592"/>
<dbReference type="AlphaFoldDB" id="A0A1S3I9I7"/>
<evidence type="ECO:0000256" key="2">
    <source>
        <dbReference type="ARBA" id="ARBA00022525"/>
    </source>
</evidence>
<dbReference type="SMART" id="SM00041">
    <property type="entry name" value="CT"/>
    <property type="match status" value="1"/>
</dbReference>
<evidence type="ECO:0000256" key="4">
    <source>
        <dbReference type="PROSITE-ProRule" id="PRU00039"/>
    </source>
</evidence>
<evidence type="ECO:0000259" key="5">
    <source>
        <dbReference type="PROSITE" id="PS01225"/>
    </source>
</evidence>
<dbReference type="STRING" id="7574.A0A1S3I9I7"/>
<dbReference type="InterPro" id="IPR029034">
    <property type="entry name" value="Cystine-knot_cytokine"/>
</dbReference>
<dbReference type="InterPro" id="IPR001007">
    <property type="entry name" value="VWF_dom"/>
</dbReference>
<name>A0A1S3I9I7_LINAN</name>
<dbReference type="Proteomes" id="UP000085678">
    <property type="component" value="Unplaced"/>
</dbReference>
<dbReference type="InParanoid" id="A0A1S3I9I7"/>
<comment type="subcellular location">
    <subcellularLocation>
        <location evidence="1">Secreted</location>
    </subcellularLocation>
</comment>
<dbReference type="InterPro" id="IPR006208">
    <property type="entry name" value="Glyco_hormone_CN"/>
</dbReference>
<keyword evidence="3 4" id="KW-1015">Disulfide bond</keyword>